<protein>
    <submittedName>
        <fullName evidence="1">Uncharacterized protein</fullName>
    </submittedName>
</protein>
<sequence length="63" mass="6885">MNENIQFAIGKLQEANTAACTAQFNLAEASAVRDSAEHADLDAQALVRQREQELVKAVRESVL</sequence>
<dbReference type="Proteomes" id="UP000252224">
    <property type="component" value="Segment"/>
</dbReference>
<name>A0A2Z5H8S5_9CAUD</name>
<evidence type="ECO:0000313" key="1">
    <source>
        <dbReference type="EMBL" id="AXC36465.1"/>
    </source>
</evidence>
<keyword evidence="2" id="KW-1185">Reference proteome</keyword>
<dbReference type="EMBL" id="MH382836">
    <property type="protein sequence ID" value="AXC36465.1"/>
    <property type="molecule type" value="Genomic_DNA"/>
</dbReference>
<proteinExistence type="predicted"/>
<organism evidence="1 2">
    <name type="scientific">Pseudomonas phage phCDa</name>
    <dbReference type="NCBI Taxonomy" id="2268587"/>
    <lineage>
        <taxon>Viruses</taxon>
        <taxon>Duplodnaviria</taxon>
        <taxon>Heunggongvirae</taxon>
        <taxon>Uroviricota</taxon>
        <taxon>Caudoviricetes</taxon>
        <taxon>Schitoviridae</taxon>
        <taxon>Shizishanvirus</taxon>
        <taxon>Shizishanvirus phCDa</taxon>
    </lineage>
</organism>
<evidence type="ECO:0000313" key="2">
    <source>
        <dbReference type="Proteomes" id="UP000252224"/>
    </source>
</evidence>
<reference evidence="1 2" key="1">
    <citation type="submission" date="2018-05" db="EMBL/GenBank/DDBJ databases">
        <title>Genomic characterization of a novel Pseudomonas phage phCDa.</title>
        <authorList>
            <person name="Chen C."/>
            <person name="Lu D."/>
            <person name="Wang J."/>
            <person name="Fu R."/>
        </authorList>
    </citation>
    <scope>NUCLEOTIDE SEQUENCE [LARGE SCALE GENOMIC DNA]</scope>
</reference>
<accession>A0A2Z5H8S5</accession>
<gene>
    <name evidence="1" type="ORF">phCDa_21</name>
</gene>